<feature type="compositionally biased region" description="Pro residues" evidence="1">
    <location>
        <begin position="10"/>
        <end position="20"/>
    </location>
</feature>
<dbReference type="AlphaFoldDB" id="A0A9P9WWE2"/>
<feature type="compositionally biased region" description="Low complexity" evidence="1">
    <location>
        <begin position="372"/>
        <end position="381"/>
    </location>
</feature>
<evidence type="ECO:0000313" key="2">
    <source>
        <dbReference type="EMBL" id="KAI1880499.1"/>
    </source>
</evidence>
<organism evidence="2 3">
    <name type="scientific">Neoarthrinium moseri</name>
    <dbReference type="NCBI Taxonomy" id="1658444"/>
    <lineage>
        <taxon>Eukaryota</taxon>
        <taxon>Fungi</taxon>
        <taxon>Dikarya</taxon>
        <taxon>Ascomycota</taxon>
        <taxon>Pezizomycotina</taxon>
        <taxon>Sordariomycetes</taxon>
        <taxon>Xylariomycetidae</taxon>
        <taxon>Amphisphaeriales</taxon>
        <taxon>Apiosporaceae</taxon>
        <taxon>Neoarthrinium</taxon>
    </lineage>
</organism>
<feature type="region of interest" description="Disordered" evidence="1">
    <location>
        <begin position="1"/>
        <end position="291"/>
    </location>
</feature>
<evidence type="ECO:0008006" key="4">
    <source>
        <dbReference type="Google" id="ProtNLM"/>
    </source>
</evidence>
<feature type="region of interest" description="Disordered" evidence="1">
    <location>
        <begin position="314"/>
        <end position="423"/>
    </location>
</feature>
<feature type="compositionally biased region" description="Polar residues" evidence="1">
    <location>
        <begin position="189"/>
        <end position="209"/>
    </location>
</feature>
<sequence>MPYRGSEYRPPLPPRSPRPPAGTSSPASGRGYSPFPLQPPASPFQNPGSQVPAEAGPPVPPRPSEYSGGPFRPPPTGHYGPSPASPPGLAPPDATAPGYMSFPPPPVSPNRMHSRPPHIRHPAPPLPPRPQSTTSTQSCDAYRLHSVTPPVPVLTPSAQNPGRLTSFPPPPPGPPPTQSPEVFRPTPHQPTAHSRPSPVNTSHGESSSVHRSKFPLPPSPPVDPEIPSSPPPAYTPVADPTHLPTAPSSVSLTSCSTMPSPVTSPVTSSPSISHLTGSSSPPPTSSSTAFHRGAYPFSISSMAPQLVASPVATHLVSSPPVASPTSPPTSASVSSPQSPHELSFFPAPPLISPAPRQDPIEELMQSMGLGGASSSDSEAASLRNEATHSTSYDASVATSDGFQHSSVAPLRPPKTPLSTPGLSRSSLIHGSAAMTSFDNTIPDRDGDEADEELYPAPKPCSTKLPTSLRSHDPSAILSANNSTPMDASHMHPETYVRQGVGPGFRRAQGPPEGVGAHHTGKMETYKPNGGITPPKSSMTPTSCIDTPVTFETSWYSHSAAPDFFICSRCYVDHIATTQFRNIFRCSTFSDNKPRHCRFSASRMKDNIFKTALATNYLQPVIDWMRLRSTIIDCKGIDGASGDAGVRWFNAKHDAIPGFVVCQACYEDYALCNSLSSFLQPHPQAQGSQDVWACDLAVPFIQKQYQLDGKTKDWNNFAFEAKSRLSIPRCPQNVQIKSKGKKWFTPINGPAGLVLCAACYCDQIIHTGEEAKWQVAHGLVEASDLQVRCAVGRSLNVRIPLARARDMDDFSLFWNAVRGLESHALCDEQGITDGQWYTLNSSPRGFQICGACHAAIAESLNISQFFERKCDVAPGTNLRCCFNLTHPRLRDFLPRLLEMYFTGSPTALTEFAKVYALIAPCKKYDEIQDGHWYGWPECTICAECYVGFAQHQALASQMPLNSTMMVGNRTCELYSERLRGLYTSCSEKSPPDATELLNFAQHRRQVYAQTVPQMRMLVFQQRQAASQQNMLNTLSMFHNNAGTLQQINSRGPLAYTYNVPGHWGGYGYANLDLAQGAAAGQQAMGVLMGAQGLVSQCAMLEQQWKAVE</sequence>
<feature type="compositionally biased region" description="Low complexity" evidence="1">
    <location>
        <begin position="21"/>
        <end position="31"/>
    </location>
</feature>
<keyword evidence="3" id="KW-1185">Reference proteome</keyword>
<protein>
    <recommendedName>
        <fullName evidence="4">Integral membrane protein</fullName>
    </recommendedName>
</protein>
<feature type="compositionally biased region" description="Pro residues" evidence="1">
    <location>
        <begin position="215"/>
        <end position="234"/>
    </location>
</feature>
<accession>A0A9P9WWE2</accession>
<feature type="compositionally biased region" description="Polar residues" evidence="1">
    <location>
        <begin position="387"/>
        <end position="406"/>
    </location>
</feature>
<proteinExistence type="predicted"/>
<comment type="caution">
    <text evidence="2">The sequence shown here is derived from an EMBL/GenBank/DDBJ whole genome shotgun (WGS) entry which is preliminary data.</text>
</comment>
<evidence type="ECO:0000313" key="3">
    <source>
        <dbReference type="Proteomes" id="UP000829685"/>
    </source>
</evidence>
<reference evidence="2" key="1">
    <citation type="submission" date="2021-03" db="EMBL/GenBank/DDBJ databases">
        <title>Revisited historic fungal species revealed as producer of novel bioactive compounds through whole genome sequencing and comparative genomics.</title>
        <authorList>
            <person name="Vignolle G.A."/>
            <person name="Hochenegger N."/>
            <person name="Mach R.L."/>
            <person name="Mach-Aigner A.R."/>
            <person name="Javad Rahimi M."/>
            <person name="Salim K.A."/>
            <person name="Chan C.M."/>
            <person name="Lim L.B.L."/>
            <person name="Cai F."/>
            <person name="Druzhinina I.S."/>
            <person name="U'Ren J.M."/>
            <person name="Derntl C."/>
        </authorList>
    </citation>
    <scope>NUCLEOTIDE SEQUENCE</scope>
    <source>
        <strain evidence="2">TUCIM 5799</strain>
    </source>
</reference>
<dbReference type="Proteomes" id="UP000829685">
    <property type="component" value="Unassembled WGS sequence"/>
</dbReference>
<gene>
    <name evidence="2" type="ORF">JX265_000739</name>
</gene>
<feature type="compositionally biased region" description="Low complexity" evidence="1">
    <location>
        <begin position="328"/>
        <end position="339"/>
    </location>
</feature>
<dbReference type="EMBL" id="JAFIMR010000002">
    <property type="protein sequence ID" value="KAI1880499.1"/>
    <property type="molecule type" value="Genomic_DNA"/>
</dbReference>
<evidence type="ECO:0000256" key="1">
    <source>
        <dbReference type="SAM" id="MobiDB-lite"/>
    </source>
</evidence>
<feature type="compositionally biased region" description="Low complexity" evidence="1">
    <location>
        <begin position="253"/>
        <end position="273"/>
    </location>
</feature>
<feature type="compositionally biased region" description="Pro residues" evidence="1">
    <location>
        <begin position="167"/>
        <end position="178"/>
    </location>
</feature>
<feature type="compositionally biased region" description="Basic residues" evidence="1">
    <location>
        <begin position="112"/>
        <end position="121"/>
    </location>
</feature>
<name>A0A9P9WWE2_9PEZI</name>